<evidence type="ECO:0000313" key="3">
    <source>
        <dbReference type="Proteomes" id="UP001519295"/>
    </source>
</evidence>
<proteinExistence type="predicted"/>
<dbReference type="Proteomes" id="UP001519295">
    <property type="component" value="Unassembled WGS sequence"/>
</dbReference>
<dbReference type="Gene3D" id="3.30.70.100">
    <property type="match status" value="1"/>
</dbReference>
<evidence type="ECO:0000313" key="2">
    <source>
        <dbReference type="EMBL" id="MBP2366201.1"/>
    </source>
</evidence>
<dbReference type="RefSeq" id="WP_210026213.1">
    <property type="nucleotide sequence ID" value="NZ_JAGINU010000001.1"/>
</dbReference>
<dbReference type="InterPro" id="IPR009799">
    <property type="entry name" value="EthD_dom"/>
</dbReference>
<keyword evidence="3" id="KW-1185">Reference proteome</keyword>
<dbReference type="InterPro" id="IPR011008">
    <property type="entry name" value="Dimeric_a/b-barrel"/>
</dbReference>
<accession>A0ABS4VQK1</accession>
<protein>
    <submittedName>
        <fullName evidence="2">Uncharacterized protein (TIGR02118 family)</fullName>
    </submittedName>
</protein>
<evidence type="ECO:0000259" key="1">
    <source>
        <dbReference type="Pfam" id="PF07110"/>
    </source>
</evidence>
<dbReference type="SUPFAM" id="SSF54909">
    <property type="entry name" value="Dimeric alpha+beta barrel"/>
    <property type="match status" value="1"/>
</dbReference>
<reference evidence="2 3" key="1">
    <citation type="submission" date="2021-03" db="EMBL/GenBank/DDBJ databases">
        <title>Sequencing the genomes of 1000 actinobacteria strains.</title>
        <authorList>
            <person name="Klenk H.-P."/>
        </authorList>
    </citation>
    <scope>NUCLEOTIDE SEQUENCE [LARGE SCALE GENOMIC DNA]</scope>
    <source>
        <strain evidence="2 3">DSM 45256</strain>
    </source>
</reference>
<gene>
    <name evidence="2" type="ORF">JOF36_001897</name>
</gene>
<name>A0ABS4VQK1_9PSEU</name>
<dbReference type="NCBIfam" id="TIGR02118">
    <property type="entry name" value="EthD family reductase"/>
    <property type="match status" value="1"/>
</dbReference>
<comment type="caution">
    <text evidence="2">The sequence shown here is derived from an EMBL/GenBank/DDBJ whole genome shotgun (WGS) entry which is preliminary data.</text>
</comment>
<dbReference type="EMBL" id="JAGINU010000001">
    <property type="protein sequence ID" value="MBP2366201.1"/>
    <property type="molecule type" value="Genomic_DNA"/>
</dbReference>
<sequence length="217" mass="23448">MITRFGLAPRRDGLTVAQFQEHWRERHGPIIGVLPGLRRYWQNHTITGEQPWPGFDACSEMDADDVAAFEAVFAHPHYLDAGRADEQRFVDRSHGGAVLTRRLGARPAGRPAPVRLLTFLRAAPGCGPDPLATVLGRPGRGGGAVAAEAFVAVDGQPDPVFDAVEALWFADVAAARSYVCSPAAEDDRAALGRLVRGTERLVVTVHVVRRPDPVHPG</sequence>
<dbReference type="Pfam" id="PF07110">
    <property type="entry name" value="EthD"/>
    <property type="match status" value="1"/>
</dbReference>
<feature type="domain" description="EthD" evidence="1">
    <location>
        <begin position="11"/>
        <end position="93"/>
    </location>
</feature>
<organism evidence="2 3">
    <name type="scientific">Pseudonocardia parietis</name>
    <dbReference type="NCBI Taxonomy" id="570936"/>
    <lineage>
        <taxon>Bacteria</taxon>
        <taxon>Bacillati</taxon>
        <taxon>Actinomycetota</taxon>
        <taxon>Actinomycetes</taxon>
        <taxon>Pseudonocardiales</taxon>
        <taxon>Pseudonocardiaceae</taxon>
        <taxon>Pseudonocardia</taxon>
    </lineage>
</organism>